<dbReference type="Proteomes" id="UP000287224">
    <property type="component" value="Unassembled WGS sequence"/>
</dbReference>
<evidence type="ECO:0000256" key="1">
    <source>
        <dbReference type="ARBA" id="ARBA00023015"/>
    </source>
</evidence>
<dbReference type="SUPFAM" id="SSF46689">
    <property type="entry name" value="Homeodomain-like"/>
    <property type="match status" value="1"/>
</dbReference>
<evidence type="ECO:0000256" key="4">
    <source>
        <dbReference type="PROSITE-ProRule" id="PRU00335"/>
    </source>
</evidence>
<sequence length="194" mass="21153">MCAKQLRGRPRQAELDRRILEAALRLLAEGGYAHMSLDDVATAAHTTRATIYLRYASKAALVADAIMHARGASGLPKPSGNLRQDLVTQLRHFRASMDTSYSLAIIGSALAEEHATPELLTTLRDHIVRSRREILYTILHEARARNELAPQANIKLAVSQLVGSYYALAIAGDPIPPDWPELLVDQVLGGLLSG</sequence>
<evidence type="ECO:0000313" key="6">
    <source>
        <dbReference type="EMBL" id="GCE07291.1"/>
    </source>
</evidence>
<dbReference type="InterPro" id="IPR050109">
    <property type="entry name" value="HTH-type_TetR-like_transc_reg"/>
</dbReference>
<dbReference type="RefSeq" id="WP_126598434.1">
    <property type="nucleotide sequence ID" value="NZ_BIFQ01000001.1"/>
</dbReference>
<dbReference type="GO" id="GO:0003700">
    <property type="term" value="F:DNA-binding transcription factor activity"/>
    <property type="evidence" value="ECO:0007669"/>
    <property type="project" value="TreeGrafter"/>
</dbReference>
<dbReference type="GO" id="GO:0000976">
    <property type="term" value="F:transcription cis-regulatory region binding"/>
    <property type="evidence" value="ECO:0007669"/>
    <property type="project" value="TreeGrafter"/>
</dbReference>
<keyword evidence="1" id="KW-0805">Transcription regulation</keyword>
<keyword evidence="3" id="KW-0804">Transcription</keyword>
<dbReference type="PANTHER" id="PTHR30055:SF148">
    <property type="entry name" value="TETR-FAMILY TRANSCRIPTIONAL REGULATOR"/>
    <property type="match status" value="1"/>
</dbReference>
<dbReference type="InterPro" id="IPR011075">
    <property type="entry name" value="TetR_C"/>
</dbReference>
<evidence type="ECO:0000256" key="2">
    <source>
        <dbReference type="ARBA" id="ARBA00023125"/>
    </source>
</evidence>
<dbReference type="EMBL" id="BIFQ01000001">
    <property type="protein sequence ID" value="GCE07291.1"/>
    <property type="molecule type" value="Genomic_DNA"/>
</dbReference>
<dbReference type="Gene3D" id="1.10.10.60">
    <property type="entry name" value="Homeodomain-like"/>
    <property type="match status" value="1"/>
</dbReference>
<keyword evidence="2 4" id="KW-0238">DNA-binding</keyword>
<dbReference type="InterPro" id="IPR001647">
    <property type="entry name" value="HTH_TetR"/>
</dbReference>
<reference evidence="7" key="1">
    <citation type="submission" date="2018-12" db="EMBL/GenBank/DDBJ databases">
        <title>Tengunoibacter tsumagoiensis gen. nov., sp. nov., Dictyobacter kobayashii sp. nov., D. alpinus sp. nov., and D. joshuensis sp. nov. and description of Dictyobacteraceae fam. nov. within the order Ktedonobacterales isolated from Tengu-no-mugimeshi.</title>
        <authorList>
            <person name="Wang C.M."/>
            <person name="Zheng Y."/>
            <person name="Sakai Y."/>
            <person name="Toyoda A."/>
            <person name="Minakuchi Y."/>
            <person name="Abe K."/>
            <person name="Yokota A."/>
            <person name="Yabe S."/>
        </authorList>
    </citation>
    <scope>NUCLEOTIDE SEQUENCE [LARGE SCALE GENOMIC DNA]</scope>
    <source>
        <strain evidence="7">S-27</strain>
    </source>
</reference>
<comment type="caution">
    <text evidence="6">The sequence shown here is derived from an EMBL/GenBank/DDBJ whole genome shotgun (WGS) entry which is preliminary data.</text>
</comment>
<keyword evidence="7" id="KW-1185">Reference proteome</keyword>
<dbReference type="PROSITE" id="PS50977">
    <property type="entry name" value="HTH_TETR_2"/>
    <property type="match status" value="1"/>
</dbReference>
<feature type="domain" description="HTH tetR-type" evidence="5">
    <location>
        <begin position="13"/>
        <end position="73"/>
    </location>
</feature>
<dbReference type="Pfam" id="PF16859">
    <property type="entry name" value="TetR_C_11"/>
    <property type="match status" value="1"/>
</dbReference>
<dbReference type="PANTHER" id="PTHR30055">
    <property type="entry name" value="HTH-TYPE TRANSCRIPTIONAL REGULATOR RUTR"/>
    <property type="match status" value="1"/>
</dbReference>
<protein>
    <recommendedName>
        <fullName evidence="5">HTH tetR-type domain-containing protein</fullName>
    </recommendedName>
</protein>
<feature type="DNA-binding region" description="H-T-H motif" evidence="4">
    <location>
        <begin position="36"/>
        <end position="55"/>
    </location>
</feature>
<dbReference type="SUPFAM" id="SSF48498">
    <property type="entry name" value="Tetracyclin repressor-like, C-terminal domain"/>
    <property type="match status" value="1"/>
</dbReference>
<dbReference type="InterPro" id="IPR009057">
    <property type="entry name" value="Homeodomain-like_sf"/>
</dbReference>
<dbReference type="Gene3D" id="1.10.357.10">
    <property type="entry name" value="Tetracycline Repressor, domain 2"/>
    <property type="match status" value="1"/>
</dbReference>
<evidence type="ECO:0000256" key="3">
    <source>
        <dbReference type="ARBA" id="ARBA00023163"/>
    </source>
</evidence>
<evidence type="ECO:0000313" key="7">
    <source>
        <dbReference type="Proteomes" id="UP000287224"/>
    </source>
</evidence>
<dbReference type="Pfam" id="PF00440">
    <property type="entry name" value="TetR_N"/>
    <property type="match status" value="1"/>
</dbReference>
<dbReference type="OrthoDB" id="9796019at2"/>
<gene>
    <name evidence="6" type="ORF">KDAU_46200</name>
</gene>
<dbReference type="AlphaFoldDB" id="A0A401ZKA2"/>
<organism evidence="6 7">
    <name type="scientific">Dictyobacter aurantiacus</name>
    <dbReference type="NCBI Taxonomy" id="1936993"/>
    <lineage>
        <taxon>Bacteria</taxon>
        <taxon>Bacillati</taxon>
        <taxon>Chloroflexota</taxon>
        <taxon>Ktedonobacteria</taxon>
        <taxon>Ktedonobacterales</taxon>
        <taxon>Dictyobacteraceae</taxon>
        <taxon>Dictyobacter</taxon>
    </lineage>
</organism>
<name>A0A401ZKA2_9CHLR</name>
<dbReference type="InterPro" id="IPR036271">
    <property type="entry name" value="Tet_transcr_reg_TetR-rel_C_sf"/>
</dbReference>
<dbReference type="PRINTS" id="PR00455">
    <property type="entry name" value="HTHTETR"/>
</dbReference>
<evidence type="ECO:0000259" key="5">
    <source>
        <dbReference type="PROSITE" id="PS50977"/>
    </source>
</evidence>
<accession>A0A401ZKA2</accession>
<proteinExistence type="predicted"/>